<evidence type="ECO:0000256" key="15">
    <source>
        <dbReference type="SAM" id="Phobius"/>
    </source>
</evidence>
<dbReference type="Pfam" id="PF07714">
    <property type="entry name" value="PK_Tyr_Ser-Thr"/>
    <property type="match status" value="1"/>
</dbReference>
<feature type="domain" description="Protein kinase" evidence="16">
    <location>
        <begin position="341"/>
        <end position="601"/>
    </location>
</feature>
<keyword evidence="4" id="KW-0597">Phosphoprotein</keyword>
<feature type="region of interest" description="Disordered" evidence="14">
    <location>
        <begin position="1"/>
        <end position="36"/>
    </location>
</feature>
<dbReference type="Proteomes" id="UP000289738">
    <property type="component" value="Chromosome B05"/>
</dbReference>
<comment type="catalytic activity">
    <reaction evidence="12">
        <text>L-threonyl-[protein] + ATP = O-phospho-L-threonyl-[protein] + ADP + H(+)</text>
        <dbReference type="Rhea" id="RHEA:46608"/>
        <dbReference type="Rhea" id="RHEA-COMP:11060"/>
        <dbReference type="Rhea" id="RHEA-COMP:11605"/>
        <dbReference type="ChEBI" id="CHEBI:15378"/>
        <dbReference type="ChEBI" id="CHEBI:30013"/>
        <dbReference type="ChEBI" id="CHEBI:30616"/>
        <dbReference type="ChEBI" id="CHEBI:61977"/>
        <dbReference type="ChEBI" id="CHEBI:456216"/>
        <dbReference type="EC" id="2.7.11.1"/>
    </reaction>
</comment>
<dbReference type="InterPro" id="IPR007788">
    <property type="entry name" value="QCT"/>
</dbReference>
<protein>
    <recommendedName>
        <fullName evidence="2">non-specific serine/threonine protein kinase</fullName>
        <ecNumber evidence="2">2.7.11.1</ecNumber>
    </recommendedName>
</protein>
<evidence type="ECO:0000256" key="4">
    <source>
        <dbReference type="ARBA" id="ARBA00022553"/>
    </source>
</evidence>
<keyword evidence="9" id="KW-0067">ATP-binding</keyword>
<sequence length="614" mass="69323">MGARSLKKRRHGEHLAAPQASSMAAAAANSPPRRNKARRPYATVSVLLSGVLFVSVAALLFISSNKWRAFGNYVSYEMVNVVNEFPHDPEAFTQGLLYAGNDTLFESTGLYGRSSVRRVALHTGKVEELQRMGDSLFGEGLTLLDKRLFQVTWLQKVGFIYDQKTLGELGTFNHEMKDGWGLATDGKVLFGSDGSSTLYQLDPRTFKALSKHTIYYKDQQVYNLNELEYIDGEVWANVFTTDCIVRISPNDGRAIDVLNGIAWDRQQKRIFVTGKLWPKLYEIKVVPINKPIDEGIIEQLCLHDLDGHDGAELLQSDSPEFKGVMCQHFQVEELEDATNGFAERNVIESGDNGTVYRGLLATNMKVVVKKLPCHSCQPEESFASQVELTARAKHKRLVKLIGYSTNRTCRLLVSEYIDNGNLHKWLHEFQGSLSPLTWSIRLHILQAVANGIAYLHEEVEPKIIHGSIKSKNILLDQQWNPKISDFGLFKLQSSNSSHSMSNFTESNDIYDFGILIMEIISGRIPFPSHHSQPQAYIVDWFKSMISNGKISDLVDPKLPKKPSSIVLKRIILLALWCVDLDMNPKLKMEDVVQMLESNQLLFYVGTTTFRGYYH</sequence>
<reference evidence="17 18" key="1">
    <citation type="submission" date="2019-01" db="EMBL/GenBank/DDBJ databases">
        <title>Sequencing of cultivated peanut Arachis hypogaea provides insights into genome evolution and oil improvement.</title>
        <authorList>
            <person name="Chen X."/>
        </authorList>
    </citation>
    <scope>NUCLEOTIDE SEQUENCE [LARGE SCALE GENOMIC DNA]</scope>
    <source>
        <strain evidence="18">cv. Fuhuasheng</strain>
        <tissue evidence="17">Leaves</tissue>
    </source>
</reference>
<evidence type="ECO:0000256" key="9">
    <source>
        <dbReference type="ARBA" id="ARBA00022840"/>
    </source>
</evidence>
<evidence type="ECO:0000313" key="18">
    <source>
        <dbReference type="Proteomes" id="UP000289738"/>
    </source>
</evidence>
<dbReference type="InterPro" id="IPR000719">
    <property type="entry name" value="Prot_kinase_dom"/>
</dbReference>
<dbReference type="InterPro" id="IPR001245">
    <property type="entry name" value="Ser-Thr/Tyr_kinase_cat_dom"/>
</dbReference>
<evidence type="ECO:0000256" key="3">
    <source>
        <dbReference type="ARBA" id="ARBA00022527"/>
    </source>
</evidence>
<dbReference type="GO" id="GO:0004674">
    <property type="term" value="F:protein serine/threonine kinase activity"/>
    <property type="evidence" value="ECO:0007669"/>
    <property type="project" value="UniProtKB-KW"/>
</dbReference>
<dbReference type="PROSITE" id="PS50011">
    <property type="entry name" value="PROTEIN_KINASE_DOM"/>
    <property type="match status" value="1"/>
</dbReference>
<keyword evidence="11 15" id="KW-0472">Membrane</keyword>
<evidence type="ECO:0000256" key="6">
    <source>
        <dbReference type="ARBA" id="ARBA00022692"/>
    </source>
</evidence>
<keyword evidence="10 15" id="KW-1133">Transmembrane helix</keyword>
<keyword evidence="18" id="KW-1185">Reference proteome</keyword>
<name>A0A444YXD5_ARAHY</name>
<evidence type="ECO:0000256" key="12">
    <source>
        <dbReference type="ARBA" id="ARBA00047899"/>
    </source>
</evidence>
<dbReference type="Pfam" id="PF05096">
    <property type="entry name" value="Glu_cyclase_2"/>
    <property type="match status" value="1"/>
</dbReference>
<evidence type="ECO:0000256" key="1">
    <source>
        <dbReference type="ARBA" id="ARBA00004167"/>
    </source>
</evidence>
<evidence type="ECO:0000313" key="17">
    <source>
        <dbReference type="EMBL" id="RYR06589.1"/>
    </source>
</evidence>
<comment type="subcellular location">
    <subcellularLocation>
        <location evidence="1">Membrane</location>
        <topology evidence="1">Single-pass membrane protein</topology>
    </subcellularLocation>
</comment>
<proteinExistence type="predicted"/>
<dbReference type="Gene3D" id="3.30.200.20">
    <property type="entry name" value="Phosphorylase Kinase, domain 1"/>
    <property type="match status" value="1"/>
</dbReference>
<dbReference type="GO" id="GO:0016603">
    <property type="term" value="F:glutaminyl-peptide cyclotransferase activity"/>
    <property type="evidence" value="ECO:0007669"/>
    <property type="project" value="InterPro"/>
</dbReference>
<dbReference type="AlphaFoldDB" id="A0A444YXD5"/>
<dbReference type="SUPFAM" id="SSF63825">
    <property type="entry name" value="YWTD domain"/>
    <property type="match status" value="1"/>
</dbReference>
<dbReference type="PANTHER" id="PTHR31270">
    <property type="entry name" value="GLUTAMINYL-PEPTIDE CYCLOTRANSFERASE"/>
    <property type="match status" value="1"/>
</dbReference>
<evidence type="ECO:0000256" key="13">
    <source>
        <dbReference type="ARBA" id="ARBA00048679"/>
    </source>
</evidence>
<keyword evidence="8" id="KW-0418">Kinase</keyword>
<keyword evidence="5" id="KW-0808">Transferase</keyword>
<evidence type="ECO:0000259" key="16">
    <source>
        <dbReference type="PROSITE" id="PS50011"/>
    </source>
</evidence>
<dbReference type="FunFam" id="1.10.510.10:FF:000035">
    <property type="entry name" value="Putative receptor-like serine/threonine-protein kinase"/>
    <property type="match status" value="1"/>
</dbReference>
<comment type="caution">
    <text evidence="17">The sequence shown here is derived from an EMBL/GenBank/DDBJ whole genome shotgun (WGS) entry which is preliminary data.</text>
</comment>
<feature type="compositionally biased region" description="Basic residues" evidence="14">
    <location>
        <begin position="1"/>
        <end position="12"/>
    </location>
</feature>
<dbReference type="InterPro" id="IPR011009">
    <property type="entry name" value="Kinase-like_dom_sf"/>
</dbReference>
<evidence type="ECO:0000256" key="10">
    <source>
        <dbReference type="ARBA" id="ARBA00022989"/>
    </source>
</evidence>
<keyword evidence="7" id="KW-0547">Nucleotide-binding</keyword>
<evidence type="ECO:0000256" key="14">
    <source>
        <dbReference type="SAM" id="MobiDB-lite"/>
    </source>
</evidence>
<organism evidence="17 18">
    <name type="scientific">Arachis hypogaea</name>
    <name type="common">Peanut</name>
    <dbReference type="NCBI Taxonomy" id="3818"/>
    <lineage>
        <taxon>Eukaryota</taxon>
        <taxon>Viridiplantae</taxon>
        <taxon>Streptophyta</taxon>
        <taxon>Embryophyta</taxon>
        <taxon>Tracheophyta</taxon>
        <taxon>Spermatophyta</taxon>
        <taxon>Magnoliopsida</taxon>
        <taxon>eudicotyledons</taxon>
        <taxon>Gunneridae</taxon>
        <taxon>Pentapetalae</taxon>
        <taxon>rosids</taxon>
        <taxon>fabids</taxon>
        <taxon>Fabales</taxon>
        <taxon>Fabaceae</taxon>
        <taxon>Papilionoideae</taxon>
        <taxon>50 kb inversion clade</taxon>
        <taxon>dalbergioids sensu lato</taxon>
        <taxon>Dalbergieae</taxon>
        <taxon>Pterocarpus clade</taxon>
        <taxon>Arachis</taxon>
    </lineage>
</organism>
<dbReference type="Gene3D" id="1.10.510.10">
    <property type="entry name" value="Transferase(Phosphotransferase) domain 1"/>
    <property type="match status" value="1"/>
</dbReference>
<evidence type="ECO:0000256" key="7">
    <source>
        <dbReference type="ARBA" id="ARBA00022741"/>
    </source>
</evidence>
<evidence type="ECO:0000256" key="2">
    <source>
        <dbReference type="ARBA" id="ARBA00012513"/>
    </source>
</evidence>
<feature type="transmembrane region" description="Helical" evidence="15">
    <location>
        <begin position="41"/>
        <end position="62"/>
    </location>
</feature>
<gene>
    <name evidence="17" type="ORF">Ahy_B05g073906</name>
</gene>
<accession>A0A444YXD5</accession>
<dbReference type="SUPFAM" id="SSF56112">
    <property type="entry name" value="Protein kinase-like (PK-like)"/>
    <property type="match status" value="1"/>
</dbReference>
<evidence type="ECO:0000256" key="5">
    <source>
        <dbReference type="ARBA" id="ARBA00022679"/>
    </source>
</evidence>
<dbReference type="EMBL" id="SDMP01000015">
    <property type="protein sequence ID" value="RYR06589.1"/>
    <property type="molecule type" value="Genomic_DNA"/>
</dbReference>
<dbReference type="EC" id="2.7.11.1" evidence="2"/>
<keyword evidence="6 15" id="KW-0812">Transmembrane</keyword>
<keyword evidence="3" id="KW-0723">Serine/threonine-protein kinase</keyword>
<dbReference type="PANTHER" id="PTHR31270:SF1">
    <property type="entry name" value="GLUTAMINYL-PEPTIDE CYCLOTRANSFERASE"/>
    <property type="match status" value="1"/>
</dbReference>
<evidence type="ECO:0000256" key="11">
    <source>
        <dbReference type="ARBA" id="ARBA00023136"/>
    </source>
</evidence>
<dbReference type="GO" id="GO:0005524">
    <property type="term" value="F:ATP binding"/>
    <property type="evidence" value="ECO:0007669"/>
    <property type="project" value="UniProtKB-KW"/>
</dbReference>
<comment type="catalytic activity">
    <reaction evidence="13">
        <text>L-seryl-[protein] + ATP = O-phospho-L-seryl-[protein] + ADP + H(+)</text>
        <dbReference type="Rhea" id="RHEA:17989"/>
        <dbReference type="Rhea" id="RHEA-COMP:9863"/>
        <dbReference type="Rhea" id="RHEA-COMP:11604"/>
        <dbReference type="ChEBI" id="CHEBI:15378"/>
        <dbReference type="ChEBI" id="CHEBI:29999"/>
        <dbReference type="ChEBI" id="CHEBI:30616"/>
        <dbReference type="ChEBI" id="CHEBI:83421"/>
        <dbReference type="ChEBI" id="CHEBI:456216"/>
        <dbReference type="EC" id="2.7.11.1"/>
    </reaction>
</comment>
<feature type="compositionally biased region" description="Low complexity" evidence="14">
    <location>
        <begin position="16"/>
        <end position="32"/>
    </location>
</feature>
<dbReference type="GO" id="GO:0016020">
    <property type="term" value="C:membrane"/>
    <property type="evidence" value="ECO:0007669"/>
    <property type="project" value="UniProtKB-SubCell"/>
</dbReference>
<evidence type="ECO:0000256" key="8">
    <source>
        <dbReference type="ARBA" id="ARBA00022777"/>
    </source>
</evidence>